<dbReference type="InterPro" id="IPR006483">
    <property type="entry name" value="CRISPR-assoc_Cas3_HD"/>
</dbReference>
<dbReference type="GO" id="GO:0003677">
    <property type="term" value="F:DNA binding"/>
    <property type="evidence" value="ECO:0007669"/>
    <property type="project" value="TreeGrafter"/>
</dbReference>
<dbReference type="NCBIfam" id="TIGR01596">
    <property type="entry name" value="cas3_HD"/>
    <property type="match status" value="1"/>
</dbReference>
<keyword evidence="12" id="KW-0255">Endonuclease</keyword>
<keyword evidence="3" id="KW-0540">Nuclease</keyword>
<keyword evidence="6" id="KW-0378">Hydrolase</keyword>
<dbReference type="InterPro" id="IPR038257">
    <property type="entry name" value="CRISPR-assoc_Cas3_HD_sf"/>
</dbReference>
<dbReference type="Proteomes" id="UP000448292">
    <property type="component" value="Unassembled WGS sequence"/>
</dbReference>
<evidence type="ECO:0000256" key="3">
    <source>
        <dbReference type="ARBA" id="ARBA00022722"/>
    </source>
</evidence>
<evidence type="ECO:0000256" key="7">
    <source>
        <dbReference type="ARBA" id="ARBA00022806"/>
    </source>
</evidence>
<dbReference type="SUPFAM" id="SSF52540">
    <property type="entry name" value="P-loop containing nucleoside triphosphate hydrolases"/>
    <property type="match status" value="1"/>
</dbReference>
<keyword evidence="7" id="KW-0347">Helicase</keyword>
<dbReference type="SMART" id="SM00487">
    <property type="entry name" value="DEXDc"/>
    <property type="match status" value="1"/>
</dbReference>
<feature type="domain" description="Helicase ATP-binding" evidence="10">
    <location>
        <begin position="232"/>
        <end position="420"/>
    </location>
</feature>
<dbReference type="CDD" id="cd09641">
    <property type="entry name" value="Cas3''_I"/>
    <property type="match status" value="1"/>
</dbReference>
<gene>
    <name evidence="12" type="ORF">DPQ33_17455</name>
</gene>
<dbReference type="NCBIfam" id="TIGR01587">
    <property type="entry name" value="cas3_core"/>
    <property type="match status" value="1"/>
</dbReference>
<dbReference type="Pfam" id="PF22590">
    <property type="entry name" value="Cas3-like_C_2"/>
    <property type="match status" value="1"/>
</dbReference>
<feature type="domain" description="HD Cas3-type" evidence="11">
    <location>
        <begin position="13"/>
        <end position="176"/>
    </location>
</feature>
<dbReference type="Pfam" id="PF18019">
    <property type="entry name" value="Cas3_HD"/>
    <property type="match status" value="1"/>
</dbReference>
<comment type="similarity">
    <text evidence="2">In the central section; belongs to the CRISPR-associated helicase Cas3 family.</text>
</comment>
<dbReference type="GO" id="GO:0004519">
    <property type="term" value="F:endonuclease activity"/>
    <property type="evidence" value="ECO:0007669"/>
    <property type="project" value="UniProtKB-KW"/>
</dbReference>
<dbReference type="CDD" id="cd17930">
    <property type="entry name" value="DEXHc_cas3"/>
    <property type="match status" value="1"/>
</dbReference>
<keyword evidence="9" id="KW-0051">Antiviral defense</keyword>
<dbReference type="AlphaFoldDB" id="A0A7M3MA81"/>
<dbReference type="SUPFAM" id="SSF109604">
    <property type="entry name" value="HD-domain/PDEase-like"/>
    <property type="match status" value="1"/>
</dbReference>
<evidence type="ECO:0000259" key="10">
    <source>
        <dbReference type="PROSITE" id="PS51192"/>
    </source>
</evidence>
<reference evidence="12 13" key="1">
    <citation type="submission" date="2018-06" db="EMBL/GenBank/DDBJ databases">
        <title>Complete genome of Desulfovibrio indonesiensis P37SLT.</title>
        <authorList>
            <person name="Crispim J.S."/>
            <person name="Vidigal P.M.P."/>
            <person name="Silva L.C.F."/>
            <person name="Laguardia C.N."/>
            <person name="Araujo L.C."/>
            <person name="Dias R.S."/>
            <person name="Sousa M.P."/>
            <person name="Paula S.O."/>
            <person name="Silva C."/>
        </authorList>
    </citation>
    <scope>NUCLEOTIDE SEQUENCE [LARGE SCALE GENOMIC DNA]</scope>
    <source>
        <strain evidence="12 13">P37SLT</strain>
    </source>
</reference>
<dbReference type="GO" id="GO:0051607">
    <property type="term" value="P:defense response to virus"/>
    <property type="evidence" value="ECO:0007669"/>
    <property type="project" value="UniProtKB-KW"/>
</dbReference>
<dbReference type="PANTHER" id="PTHR47962:SF5">
    <property type="entry name" value="ATP-DEPENDENT HELICASE LHR-RELATED"/>
    <property type="match status" value="1"/>
</dbReference>
<keyword evidence="4" id="KW-0479">Metal-binding</keyword>
<evidence type="ECO:0000256" key="2">
    <source>
        <dbReference type="ARBA" id="ARBA00009046"/>
    </source>
</evidence>
<dbReference type="PANTHER" id="PTHR47962">
    <property type="entry name" value="ATP-DEPENDENT HELICASE LHR-RELATED-RELATED"/>
    <property type="match status" value="1"/>
</dbReference>
<dbReference type="InterPro" id="IPR006474">
    <property type="entry name" value="Helicase_Cas3_CRISPR-ass_core"/>
</dbReference>
<sequence length="739" mass="82304">MTHYYAHTSEQPTREDWQPLDSHLEEVANLAATFAASFNAADWARIAGLLHDVGKATPAFQDYLVRSVSGKARRGEVPHAIHGALLARGIDPGLGKLLAYVLAGHHGGLPDGDDLMRKLERPKAVDLEAARQFLEQLDPPALPRSAPFYMDAGNLGFSLSFFLRMLYSCLVDADWLDTEKFCVKDTAAYRCGFPTLADLTARFFPKLDALVAKATPTPVNAIRQEVLASCRGRANDAPGLFSLTVPTGGGKTLSSLAFALEHAQAHGLERIVYVIPYMSIIEQNAQVFREFLGDDAVVEHHSSALSKDARENDESYAMSRRARLATENWDAPIIATTAVQFFESLFAAKPSRCRKLHNLAKSIIILDEAQMLPPPFLLPCLAALKELTARYGATVVLCTATQPAVKKRDEFKNGLDGIREIVPDTMTLHTSLKRVTMEILDTLTDDELAARLDEEEQALCIVNTRRHARELYERMRDAGMENVVHLSASMCPAHRTEVVWKIKEDLKAKRPCRVASTSLVEAGVDIDFPAVYRAAAGIDSIAQAAGRCDREGKRTAAAGSPAGRVYIFEPADHALPRGHFTHTWNAAGEVLRKYNDALAPDAVEHYFRHLFWIQGDKLDDQQILHAFNERAATLDFPFRKVAGKFRIIDHIMRPIIVRWGPESDTVDALINKLRWSESPVRALRQLQRYTVQVYDHQLRELFEHGAIEVVEDEWFVLADLNYSSTLGVISKMDSVHLVI</sequence>
<protein>
    <submittedName>
        <fullName evidence="12">CRISPR-associated helicase/endonuclease Cas3</fullName>
    </submittedName>
</protein>
<evidence type="ECO:0000256" key="4">
    <source>
        <dbReference type="ARBA" id="ARBA00022723"/>
    </source>
</evidence>
<dbReference type="EMBL" id="QMIE01000024">
    <property type="protein sequence ID" value="TVM14502.1"/>
    <property type="molecule type" value="Genomic_DNA"/>
</dbReference>
<dbReference type="PROSITE" id="PS51643">
    <property type="entry name" value="HD_CAS3"/>
    <property type="match status" value="1"/>
</dbReference>
<dbReference type="OrthoDB" id="9810236at2"/>
<dbReference type="Gene3D" id="3.40.50.300">
    <property type="entry name" value="P-loop containing nucleotide triphosphate hydrolases"/>
    <property type="match status" value="2"/>
</dbReference>
<evidence type="ECO:0000313" key="12">
    <source>
        <dbReference type="EMBL" id="TVM14502.1"/>
    </source>
</evidence>
<evidence type="ECO:0000259" key="11">
    <source>
        <dbReference type="PROSITE" id="PS51643"/>
    </source>
</evidence>
<accession>A0A7M3MA81</accession>
<evidence type="ECO:0000256" key="8">
    <source>
        <dbReference type="ARBA" id="ARBA00022840"/>
    </source>
</evidence>
<keyword evidence="13" id="KW-1185">Reference proteome</keyword>
<dbReference type="InterPro" id="IPR052511">
    <property type="entry name" value="ATP-dep_Helicase"/>
</dbReference>
<dbReference type="RefSeq" id="WP_144304509.1">
    <property type="nucleotide sequence ID" value="NZ_QMIE01000024.1"/>
</dbReference>
<dbReference type="Pfam" id="PF00270">
    <property type="entry name" value="DEAD"/>
    <property type="match status" value="1"/>
</dbReference>
<dbReference type="Gene3D" id="1.10.3210.30">
    <property type="match status" value="1"/>
</dbReference>
<comment type="similarity">
    <text evidence="1">In the N-terminal section; belongs to the CRISPR-associated nuclease Cas3-HD family.</text>
</comment>
<evidence type="ECO:0000256" key="1">
    <source>
        <dbReference type="ARBA" id="ARBA00006847"/>
    </source>
</evidence>
<organism evidence="12 13">
    <name type="scientific">Oceanidesulfovibrio indonesiensis</name>
    <dbReference type="NCBI Taxonomy" id="54767"/>
    <lineage>
        <taxon>Bacteria</taxon>
        <taxon>Pseudomonadati</taxon>
        <taxon>Thermodesulfobacteriota</taxon>
        <taxon>Desulfovibrionia</taxon>
        <taxon>Desulfovibrionales</taxon>
        <taxon>Desulfovibrionaceae</taxon>
        <taxon>Oceanidesulfovibrio</taxon>
    </lineage>
</organism>
<dbReference type="GO" id="GO:0005524">
    <property type="term" value="F:ATP binding"/>
    <property type="evidence" value="ECO:0007669"/>
    <property type="project" value="UniProtKB-KW"/>
</dbReference>
<dbReference type="InterPro" id="IPR011545">
    <property type="entry name" value="DEAD/DEAH_box_helicase_dom"/>
</dbReference>
<keyword evidence="5" id="KW-0547">Nucleotide-binding</keyword>
<dbReference type="PROSITE" id="PS51192">
    <property type="entry name" value="HELICASE_ATP_BIND_1"/>
    <property type="match status" value="1"/>
</dbReference>
<name>A0A7M3MA81_9BACT</name>
<proteinExistence type="inferred from homology"/>
<dbReference type="GO" id="GO:0016887">
    <property type="term" value="F:ATP hydrolysis activity"/>
    <property type="evidence" value="ECO:0007669"/>
    <property type="project" value="TreeGrafter"/>
</dbReference>
<evidence type="ECO:0000256" key="5">
    <source>
        <dbReference type="ARBA" id="ARBA00022741"/>
    </source>
</evidence>
<dbReference type="InterPro" id="IPR027417">
    <property type="entry name" value="P-loop_NTPase"/>
</dbReference>
<evidence type="ECO:0000313" key="13">
    <source>
        <dbReference type="Proteomes" id="UP000448292"/>
    </source>
</evidence>
<dbReference type="InterPro" id="IPR014001">
    <property type="entry name" value="Helicase_ATP-bd"/>
</dbReference>
<dbReference type="InterPro" id="IPR054712">
    <property type="entry name" value="Cas3-like_dom"/>
</dbReference>
<dbReference type="GO" id="GO:0004386">
    <property type="term" value="F:helicase activity"/>
    <property type="evidence" value="ECO:0007669"/>
    <property type="project" value="UniProtKB-KW"/>
</dbReference>
<keyword evidence="8" id="KW-0067">ATP-binding</keyword>
<evidence type="ECO:0000256" key="6">
    <source>
        <dbReference type="ARBA" id="ARBA00022801"/>
    </source>
</evidence>
<dbReference type="GO" id="GO:0046872">
    <property type="term" value="F:metal ion binding"/>
    <property type="evidence" value="ECO:0007669"/>
    <property type="project" value="UniProtKB-KW"/>
</dbReference>
<comment type="caution">
    <text evidence="12">The sequence shown here is derived from an EMBL/GenBank/DDBJ whole genome shotgun (WGS) entry which is preliminary data.</text>
</comment>
<evidence type="ECO:0000256" key="9">
    <source>
        <dbReference type="ARBA" id="ARBA00023118"/>
    </source>
</evidence>